<dbReference type="GO" id="GO:0009941">
    <property type="term" value="C:chloroplast envelope"/>
    <property type="evidence" value="ECO:0007669"/>
    <property type="project" value="TreeGrafter"/>
</dbReference>
<evidence type="ECO:0000256" key="5">
    <source>
        <dbReference type="SAM" id="Phobius"/>
    </source>
</evidence>
<accession>A0A835WEP1</accession>
<evidence type="ECO:0000313" key="6">
    <source>
        <dbReference type="EMBL" id="KAG2446023.1"/>
    </source>
</evidence>
<dbReference type="InterPro" id="IPR006603">
    <property type="entry name" value="PQ-loop_rpt"/>
</dbReference>
<dbReference type="PANTHER" id="PTHR34809">
    <property type="entry name" value="MALTOSE EXCESS PROTEIN 1, CHLOROPLASTIC-RELATED"/>
    <property type="match status" value="1"/>
</dbReference>
<feature type="transmembrane region" description="Helical" evidence="5">
    <location>
        <begin position="129"/>
        <end position="149"/>
    </location>
</feature>
<dbReference type="AlphaFoldDB" id="A0A835WEP1"/>
<dbReference type="EMBL" id="JAEHOC010000001">
    <property type="protein sequence ID" value="KAG2446023.1"/>
    <property type="molecule type" value="Genomic_DNA"/>
</dbReference>
<dbReference type="Gene3D" id="1.20.1280.290">
    <property type="match status" value="1"/>
</dbReference>
<feature type="transmembrane region" description="Helical" evidence="5">
    <location>
        <begin position="222"/>
        <end position="242"/>
    </location>
</feature>
<organism evidence="6 7">
    <name type="scientific">Chlamydomonas incerta</name>
    <dbReference type="NCBI Taxonomy" id="51695"/>
    <lineage>
        <taxon>Eukaryota</taxon>
        <taxon>Viridiplantae</taxon>
        <taxon>Chlorophyta</taxon>
        <taxon>core chlorophytes</taxon>
        <taxon>Chlorophyceae</taxon>
        <taxon>CS clade</taxon>
        <taxon>Chlamydomonadales</taxon>
        <taxon>Chlamydomonadaceae</taxon>
        <taxon>Chlamydomonas</taxon>
    </lineage>
</organism>
<name>A0A835WEP1_CHLIN</name>
<dbReference type="GO" id="GO:0005363">
    <property type="term" value="F:maltose transmembrane transporter activity"/>
    <property type="evidence" value="ECO:0007669"/>
    <property type="project" value="TreeGrafter"/>
</dbReference>
<feature type="transmembrane region" description="Helical" evidence="5">
    <location>
        <begin position="257"/>
        <end position="275"/>
    </location>
</feature>
<comment type="caution">
    <text evidence="6">The sequence shown here is derived from an EMBL/GenBank/DDBJ whole genome shotgun (WGS) entry which is preliminary data.</text>
</comment>
<dbReference type="Proteomes" id="UP000650467">
    <property type="component" value="Unassembled WGS sequence"/>
</dbReference>
<sequence length="294" mass="30810">MASGHPTALSIISWEGYLSAMFGNSLMCSHFAASGERSAVNVQLVGILNNFLILTQVALAGFMPLAVFLAAAAFTAFATFMNLARVAALAGAARPADEKWGSWQMWQLGSGLVGLAVVPQVLYNTVSPAASTLLPFICTLVLLGAVLGLRLSAKGGSDAATLVRQLPGWGATLLFALSPLPQLVRNLLEPQSLEGLSVGTMLLALLGNALMVPRALWVRDVVWLSGTTWACVAGWGQLFSMFRSASAATGRRFLDPWLFFCVTGALLLYTGYVVAQHRRATAAAAAAAAGARPA</sequence>
<dbReference type="InterPro" id="IPR034628">
    <property type="entry name" value="MEX1/MEX1-like"/>
</dbReference>
<evidence type="ECO:0000256" key="3">
    <source>
        <dbReference type="ARBA" id="ARBA00022989"/>
    </source>
</evidence>
<keyword evidence="2 5" id="KW-0812">Transmembrane</keyword>
<keyword evidence="4 5" id="KW-0472">Membrane</keyword>
<dbReference type="PANTHER" id="PTHR34809:SF1">
    <property type="entry name" value="MALTOSE EXCESS PROTEIN 1, CHLOROPLASTIC-RELATED"/>
    <property type="match status" value="1"/>
</dbReference>
<gene>
    <name evidence="6" type="ORF">HXX76_000625</name>
</gene>
<dbReference type="OrthoDB" id="8048523at2759"/>
<evidence type="ECO:0000256" key="4">
    <source>
        <dbReference type="ARBA" id="ARBA00023136"/>
    </source>
</evidence>
<feature type="transmembrane region" description="Helical" evidence="5">
    <location>
        <begin position="65"/>
        <end position="84"/>
    </location>
</feature>
<keyword evidence="3 5" id="KW-1133">Transmembrane helix</keyword>
<dbReference type="GO" id="GO:0016020">
    <property type="term" value="C:membrane"/>
    <property type="evidence" value="ECO:0007669"/>
    <property type="project" value="UniProtKB-SubCell"/>
</dbReference>
<comment type="subcellular location">
    <subcellularLocation>
        <location evidence="1">Membrane</location>
        <topology evidence="1">Multi-pass membrane protein</topology>
    </subcellularLocation>
</comment>
<dbReference type="Pfam" id="PF04193">
    <property type="entry name" value="PQ-loop"/>
    <property type="match status" value="1"/>
</dbReference>
<evidence type="ECO:0000256" key="1">
    <source>
        <dbReference type="ARBA" id="ARBA00004141"/>
    </source>
</evidence>
<evidence type="ECO:0000256" key="2">
    <source>
        <dbReference type="ARBA" id="ARBA00022692"/>
    </source>
</evidence>
<reference evidence="6" key="1">
    <citation type="journal article" date="2020" name="bioRxiv">
        <title>Comparative genomics of Chlamydomonas.</title>
        <authorList>
            <person name="Craig R.J."/>
            <person name="Hasan A.R."/>
            <person name="Ness R.W."/>
            <person name="Keightley P.D."/>
        </authorList>
    </citation>
    <scope>NUCLEOTIDE SEQUENCE</scope>
    <source>
        <strain evidence="6">SAG 7.73</strain>
    </source>
</reference>
<proteinExistence type="predicted"/>
<feature type="transmembrane region" description="Helical" evidence="5">
    <location>
        <begin position="105"/>
        <end position="123"/>
    </location>
</feature>
<protein>
    <submittedName>
        <fullName evidence="6">Uncharacterized protein</fullName>
    </submittedName>
</protein>
<evidence type="ECO:0000313" key="7">
    <source>
        <dbReference type="Proteomes" id="UP000650467"/>
    </source>
</evidence>
<keyword evidence="7" id="KW-1185">Reference proteome</keyword>